<evidence type="ECO:0000313" key="2">
    <source>
        <dbReference type="Proteomes" id="UP001151760"/>
    </source>
</evidence>
<reference evidence="1" key="1">
    <citation type="journal article" date="2022" name="Int. J. Mol. Sci.">
        <title>Draft Genome of Tanacetum Coccineum: Genomic Comparison of Closely Related Tanacetum-Family Plants.</title>
        <authorList>
            <person name="Yamashiro T."/>
            <person name="Shiraishi A."/>
            <person name="Nakayama K."/>
            <person name="Satake H."/>
        </authorList>
    </citation>
    <scope>NUCLEOTIDE SEQUENCE</scope>
</reference>
<dbReference type="EMBL" id="BQNB010016535">
    <property type="protein sequence ID" value="GJT52868.1"/>
    <property type="molecule type" value="Genomic_DNA"/>
</dbReference>
<evidence type="ECO:0000313" key="1">
    <source>
        <dbReference type="EMBL" id="GJT52868.1"/>
    </source>
</evidence>
<dbReference type="Proteomes" id="UP001151760">
    <property type="component" value="Unassembled WGS sequence"/>
</dbReference>
<reference evidence="1" key="2">
    <citation type="submission" date="2022-01" db="EMBL/GenBank/DDBJ databases">
        <authorList>
            <person name="Yamashiro T."/>
            <person name="Shiraishi A."/>
            <person name="Satake H."/>
            <person name="Nakayama K."/>
        </authorList>
    </citation>
    <scope>NUCLEOTIDE SEQUENCE</scope>
</reference>
<keyword evidence="2" id="KW-1185">Reference proteome</keyword>
<name>A0ABQ5EQ02_9ASTR</name>
<comment type="caution">
    <text evidence="1">The sequence shown here is derived from an EMBL/GenBank/DDBJ whole genome shotgun (WGS) entry which is preliminary data.</text>
</comment>
<protein>
    <submittedName>
        <fullName evidence="1">Uncharacterized protein</fullName>
    </submittedName>
</protein>
<sequence length="87" mass="9907">MGAPYRSGPLIDLGSGIKDLKTQDDVEEFMVLGYHNGSRMDLYTKIYGYDVSEMLADGSLQKDDEQVIEEVKDLSEDFNIEYVKLYT</sequence>
<organism evidence="1 2">
    <name type="scientific">Tanacetum coccineum</name>
    <dbReference type="NCBI Taxonomy" id="301880"/>
    <lineage>
        <taxon>Eukaryota</taxon>
        <taxon>Viridiplantae</taxon>
        <taxon>Streptophyta</taxon>
        <taxon>Embryophyta</taxon>
        <taxon>Tracheophyta</taxon>
        <taxon>Spermatophyta</taxon>
        <taxon>Magnoliopsida</taxon>
        <taxon>eudicotyledons</taxon>
        <taxon>Gunneridae</taxon>
        <taxon>Pentapetalae</taxon>
        <taxon>asterids</taxon>
        <taxon>campanulids</taxon>
        <taxon>Asterales</taxon>
        <taxon>Asteraceae</taxon>
        <taxon>Asteroideae</taxon>
        <taxon>Anthemideae</taxon>
        <taxon>Anthemidinae</taxon>
        <taxon>Tanacetum</taxon>
    </lineage>
</organism>
<gene>
    <name evidence="1" type="ORF">Tco_0979025</name>
</gene>
<accession>A0ABQ5EQ02</accession>
<proteinExistence type="predicted"/>